<evidence type="ECO:0000256" key="9">
    <source>
        <dbReference type="ARBA" id="ARBA00023136"/>
    </source>
</evidence>
<evidence type="ECO:0000313" key="13">
    <source>
        <dbReference type="EMBL" id="RVT50593.1"/>
    </source>
</evidence>
<evidence type="ECO:0000256" key="10">
    <source>
        <dbReference type="ARBA" id="ARBA00023237"/>
    </source>
</evidence>
<dbReference type="InterPro" id="IPR023614">
    <property type="entry name" value="Porin_dom_sf"/>
</dbReference>
<dbReference type="InterPro" id="IPR050298">
    <property type="entry name" value="Gram-neg_bact_OMP"/>
</dbReference>
<dbReference type="GO" id="GO:0006811">
    <property type="term" value="P:monoatomic ion transport"/>
    <property type="evidence" value="ECO:0007669"/>
    <property type="project" value="UniProtKB-KW"/>
</dbReference>
<dbReference type="InterPro" id="IPR002299">
    <property type="entry name" value="Porin_Neis"/>
</dbReference>
<evidence type="ECO:0000256" key="1">
    <source>
        <dbReference type="ARBA" id="ARBA00004571"/>
    </source>
</evidence>
<comment type="subunit">
    <text evidence="2">Homotrimer.</text>
</comment>
<keyword evidence="9" id="KW-0472">Membrane</keyword>
<keyword evidence="4" id="KW-1134">Transmembrane beta strand</keyword>
<feature type="domain" description="Porin" evidence="12">
    <location>
        <begin position="10"/>
        <end position="316"/>
    </location>
</feature>
<evidence type="ECO:0000256" key="4">
    <source>
        <dbReference type="ARBA" id="ARBA00022452"/>
    </source>
</evidence>
<dbReference type="SUPFAM" id="SSF56935">
    <property type="entry name" value="Porins"/>
    <property type="match status" value="1"/>
</dbReference>
<dbReference type="InterPro" id="IPR033900">
    <property type="entry name" value="Gram_neg_porin_domain"/>
</dbReference>
<dbReference type="CDD" id="cd00342">
    <property type="entry name" value="gram_neg_porins"/>
    <property type="match status" value="1"/>
</dbReference>
<evidence type="ECO:0000256" key="3">
    <source>
        <dbReference type="ARBA" id="ARBA00022448"/>
    </source>
</evidence>
<keyword evidence="14" id="KW-1185">Reference proteome</keyword>
<dbReference type="Gene3D" id="2.40.160.10">
    <property type="entry name" value="Porin"/>
    <property type="match status" value="1"/>
</dbReference>
<sequence length="347" mass="35777">MKKTLLALAASTALATLSTGALAQSSVTMFGIMDVAVGQVKNGSAGSVKRVASGSASTSRWGLRGVEDLGGGLKAGFHLEAGIGVDTGTADAKFWQRRSTVSLLGGFGEVRLGRDYTPTAYNTFADEFGVVGVGSRGIFSYGGGSNLGSTATTVLRADNTVGYFLPAMGGVYGHFQVAAGEGVVGNKYIGGRLGYKGGPVDIAVAYGKTETGAATPDFKNYNIQFNYMLGDVTLHTLYDVKQWSPRETKDLSIGATIPMGAGAVKLGYTRADRSGGAVGSGFGDADDSTRLGIGYVHNLSKRTSMYTTYGRVTNKGAARSSVLYSAPAGMLGGETSSGLELGVRHVF</sequence>
<dbReference type="GO" id="GO:0046930">
    <property type="term" value="C:pore complex"/>
    <property type="evidence" value="ECO:0007669"/>
    <property type="project" value="UniProtKB-KW"/>
</dbReference>
<keyword evidence="8" id="KW-0626">Porin</keyword>
<feature type="signal peptide" evidence="11">
    <location>
        <begin position="1"/>
        <end position="23"/>
    </location>
</feature>
<dbReference type="GO" id="GO:0015288">
    <property type="term" value="F:porin activity"/>
    <property type="evidence" value="ECO:0007669"/>
    <property type="project" value="UniProtKB-KW"/>
</dbReference>
<keyword evidence="10" id="KW-0998">Cell outer membrane</keyword>
<dbReference type="GO" id="GO:0009279">
    <property type="term" value="C:cell outer membrane"/>
    <property type="evidence" value="ECO:0007669"/>
    <property type="project" value="UniProtKB-SubCell"/>
</dbReference>
<feature type="chain" id="PRO_5018624810" evidence="11">
    <location>
        <begin position="24"/>
        <end position="347"/>
    </location>
</feature>
<protein>
    <submittedName>
        <fullName evidence="13">Porin</fullName>
    </submittedName>
</protein>
<dbReference type="PANTHER" id="PTHR34501:SF9">
    <property type="entry name" value="MAJOR OUTER MEMBRANE PROTEIN P.IA"/>
    <property type="match status" value="1"/>
</dbReference>
<reference evidence="13 14" key="1">
    <citation type="submission" date="2019-01" db="EMBL/GenBank/DDBJ databases">
        <authorList>
            <person name="Chen W.-M."/>
        </authorList>
    </citation>
    <scope>NUCLEOTIDE SEQUENCE [LARGE SCALE GENOMIC DNA]</scope>
    <source>
        <strain evidence="13 14">ICH-3</strain>
    </source>
</reference>
<name>A0A3S2TQ34_9BURK</name>
<evidence type="ECO:0000256" key="6">
    <source>
        <dbReference type="ARBA" id="ARBA00022729"/>
    </source>
</evidence>
<evidence type="ECO:0000313" key="14">
    <source>
        <dbReference type="Proteomes" id="UP000288178"/>
    </source>
</evidence>
<comment type="subcellular location">
    <subcellularLocation>
        <location evidence="1">Cell outer membrane</location>
        <topology evidence="1">Multi-pass membrane protein</topology>
    </subcellularLocation>
</comment>
<evidence type="ECO:0000256" key="5">
    <source>
        <dbReference type="ARBA" id="ARBA00022692"/>
    </source>
</evidence>
<dbReference type="RefSeq" id="WP_128199409.1">
    <property type="nucleotide sequence ID" value="NZ_SACT01000005.1"/>
</dbReference>
<proteinExistence type="predicted"/>
<keyword evidence="6 11" id="KW-0732">Signal</keyword>
<dbReference type="OrthoDB" id="6975458at2"/>
<keyword evidence="3" id="KW-0813">Transport</keyword>
<keyword evidence="5" id="KW-0812">Transmembrane</keyword>
<dbReference type="Pfam" id="PF13609">
    <property type="entry name" value="Porin_4"/>
    <property type="match status" value="1"/>
</dbReference>
<accession>A0A3S2TQ34</accession>
<comment type="caution">
    <text evidence="13">The sequence shown here is derived from an EMBL/GenBank/DDBJ whole genome shotgun (WGS) entry which is preliminary data.</text>
</comment>
<keyword evidence="7" id="KW-0406">Ion transport</keyword>
<dbReference type="PANTHER" id="PTHR34501">
    <property type="entry name" value="PROTEIN YDDL-RELATED"/>
    <property type="match status" value="1"/>
</dbReference>
<dbReference type="PRINTS" id="PR00184">
    <property type="entry name" value="NEISSPPORIN"/>
</dbReference>
<evidence type="ECO:0000256" key="11">
    <source>
        <dbReference type="SAM" id="SignalP"/>
    </source>
</evidence>
<evidence type="ECO:0000256" key="7">
    <source>
        <dbReference type="ARBA" id="ARBA00023065"/>
    </source>
</evidence>
<gene>
    <name evidence="13" type="ORF">ENE75_16495</name>
</gene>
<dbReference type="Proteomes" id="UP000288178">
    <property type="component" value="Unassembled WGS sequence"/>
</dbReference>
<evidence type="ECO:0000259" key="12">
    <source>
        <dbReference type="Pfam" id="PF13609"/>
    </source>
</evidence>
<evidence type="ECO:0000256" key="8">
    <source>
        <dbReference type="ARBA" id="ARBA00023114"/>
    </source>
</evidence>
<dbReference type="AlphaFoldDB" id="A0A3S2TQ34"/>
<evidence type="ECO:0000256" key="2">
    <source>
        <dbReference type="ARBA" id="ARBA00011233"/>
    </source>
</evidence>
<dbReference type="EMBL" id="SACT01000005">
    <property type="protein sequence ID" value="RVT50593.1"/>
    <property type="molecule type" value="Genomic_DNA"/>
</dbReference>
<organism evidence="13 14">
    <name type="scientific">Rubrivivax albus</name>
    <dbReference type="NCBI Taxonomy" id="2499835"/>
    <lineage>
        <taxon>Bacteria</taxon>
        <taxon>Pseudomonadati</taxon>
        <taxon>Pseudomonadota</taxon>
        <taxon>Betaproteobacteria</taxon>
        <taxon>Burkholderiales</taxon>
        <taxon>Sphaerotilaceae</taxon>
        <taxon>Rubrivivax</taxon>
    </lineage>
</organism>